<accession>A0AAE3IVS9</accession>
<evidence type="ECO:0000313" key="1">
    <source>
        <dbReference type="EMBL" id="MCV6822924.1"/>
    </source>
</evidence>
<comment type="caution">
    <text evidence="1">The sequence shown here is derived from an EMBL/GenBank/DDBJ whole genome shotgun (WGS) entry which is preliminary data.</text>
</comment>
<gene>
    <name evidence="1" type="ORF">OH136_00030</name>
</gene>
<organism evidence="1 2">
    <name type="scientific">Halocynthiibacter halioticoli</name>
    <dbReference type="NCBI Taxonomy" id="2986804"/>
    <lineage>
        <taxon>Bacteria</taxon>
        <taxon>Pseudomonadati</taxon>
        <taxon>Pseudomonadota</taxon>
        <taxon>Alphaproteobacteria</taxon>
        <taxon>Rhodobacterales</taxon>
        <taxon>Paracoccaceae</taxon>
        <taxon>Halocynthiibacter</taxon>
    </lineage>
</organism>
<dbReference type="Proteomes" id="UP001208041">
    <property type="component" value="Unassembled WGS sequence"/>
</dbReference>
<reference evidence="1" key="1">
    <citation type="submission" date="2022-10" db="EMBL/GenBank/DDBJ databases">
        <authorList>
            <person name="Yue Y."/>
        </authorList>
    </citation>
    <scope>NUCLEOTIDE SEQUENCE</scope>
    <source>
        <strain evidence="1">Z654</strain>
    </source>
</reference>
<evidence type="ECO:0000313" key="2">
    <source>
        <dbReference type="Proteomes" id="UP001208041"/>
    </source>
</evidence>
<protein>
    <submittedName>
        <fullName evidence="1">Uncharacterized protein</fullName>
    </submittedName>
</protein>
<dbReference type="RefSeq" id="WP_263951751.1">
    <property type="nucleotide sequence ID" value="NZ_JAOYFC010000001.1"/>
</dbReference>
<keyword evidence="2" id="KW-1185">Reference proteome</keyword>
<dbReference type="AlphaFoldDB" id="A0AAE3IVS9"/>
<name>A0AAE3IVS9_9RHOB</name>
<sequence>MGLTITVSRALSPPPMEIGGQVVRFLPVEAGADIPNDVAQTPQIGRAIVEYRTGMARRLFMNVMPCIETGKVPDSVMP</sequence>
<proteinExistence type="predicted"/>
<dbReference type="EMBL" id="JAOYFC010000001">
    <property type="protein sequence ID" value="MCV6822924.1"/>
    <property type="molecule type" value="Genomic_DNA"/>
</dbReference>